<evidence type="ECO:0000313" key="3">
    <source>
        <dbReference type="Proteomes" id="UP000245489"/>
    </source>
</evidence>
<evidence type="ECO:0000256" key="1">
    <source>
        <dbReference type="SAM" id="Phobius"/>
    </source>
</evidence>
<name>A0A316EHX6_9BACT</name>
<dbReference type="InterPro" id="IPR010295">
    <property type="entry name" value="DUF898"/>
</dbReference>
<feature type="transmembrane region" description="Helical" evidence="1">
    <location>
        <begin position="99"/>
        <end position="119"/>
    </location>
</feature>
<reference evidence="2 3" key="1">
    <citation type="submission" date="2018-05" db="EMBL/GenBank/DDBJ databases">
        <title>Genomic Encyclopedia of Archaeal and Bacterial Type Strains, Phase II (KMG-II): from individual species to whole genera.</title>
        <authorList>
            <person name="Goeker M."/>
        </authorList>
    </citation>
    <scope>NUCLEOTIDE SEQUENCE [LARGE SCALE GENOMIC DNA]</scope>
    <source>
        <strain evidence="2 3">DSM 22214</strain>
    </source>
</reference>
<dbReference type="RefSeq" id="WP_109741041.1">
    <property type="nucleotide sequence ID" value="NZ_QGGO01000001.1"/>
</dbReference>
<feature type="transmembrane region" description="Helical" evidence="1">
    <location>
        <begin position="150"/>
        <end position="169"/>
    </location>
</feature>
<comment type="caution">
    <text evidence="2">The sequence shown here is derived from an EMBL/GenBank/DDBJ whole genome shotgun (WGS) entry which is preliminary data.</text>
</comment>
<protein>
    <submittedName>
        <fullName evidence="2">Uncharacterized membrane protein YjgN (DUF898 family)</fullName>
    </submittedName>
</protein>
<accession>A0A316EHX6</accession>
<dbReference type="EMBL" id="QGGO01000001">
    <property type="protein sequence ID" value="PWK29417.1"/>
    <property type="molecule type" value="Genomic_DNA"/>
</dbReference>
<dbReference type="Proteomes" id="UP000245489">
    <property type="component" value="Unassembled WGS sequence"/>
</dbReference>
<feature type="transmembrane region" description="Helical" evidence="1">
    <location>
        <begin position="205"/>
        <end position="227"/>
    </location>
</feature>
<gene>
    <name evidence="2" type="ORF">LV89_00257</name>
</gene>
<dbReference type="OrthoDB" id="637345at2"/>
<organism evidence="2 3">
    <name type="scientific">Arcicella aurantiaca</name>
    <dbReference type="NCBI Taxonomy" id="591202"/>
    <lineage>
        <taxon>Bacteria</taxon>
        <taxon>Pseudomonadati</taxon>
        <taxon>Bacteroidota</taxon>
        <taxon>Cytophagia</taxon>
        <taxon>Cytophagales</taxon>
        <taxon>Flectobacillaceae</taxon>
        <taxon>Arcicella</taxon>
    </lineage>
</organism>
<keyword evidence="3" id="KW-1185">Reference proteome</keyword>
<sequence length="319" mass="36660">MENEQPQFRQFSYHGDGTELFKIYIVNWLLTIVTFGLYYPWAKASLLKYNYQHTKFDGSNFTFHGTGKEMFKGFIKIIGVIGVLYGALIAAQLSGNTTLTIVVLLGFYVILLLLVPIALHGSMRYRTSRSSWRGIHFGYRGDRSELTKQFLTDAFLTIITFGIYGAWFINNLRTYIIGNIRFGNITFQYTGNGGDFFWLNFKGRLLSVLTLGIYFFWYSMDLFDYFIENIYAEQNGKPLPIRSTAKGSDFFLLSIVNGLMLSFTLGLAFPWVQARVFRFFMSNIWVQGDFDGNSLVQTEAEYRDASGDDMVDMLDLNLI</sequence>
<keyword evidence="1" id="KW-0812">Transmembrane</keyword>
<feature type="transmembrane region" description="Helical" evidence="1">
    <location>
        <begin position="73"/>
        <end position="93"/>
    </location>
</feature>
<dbReference type="Pfam" id="PF05987">
    <property type="entry name" value="DUF898"/>
    <property type="match status" value="2"/>
</dbReference>
<dbReference type="AlphaFoldDB" id="A0A316EHX6"/>
<feature type="transmembrane region" description="Helical" evidence="1">
    <location>
        <begin position="20"/>
        <end position="41"/>
    </location>
</feature>
<evidence type="ECO:0000313" key="2">
    <source>
        <dbReference type="EMBL" id="PWK29417.1"/>
    </source>
</evidence>
<feature type="transmembrane region" description="Helical" evidence="1">
    <location>
        <begin position="248"/>
        <end position="272"/>
    </location>
</feature>
<proteinExistence type="predicted"/>
<keyword evidence="1" id="KW-1133">Transmembrane helix</keyword>
<keyword evidence="1" id="KW-0472">Membrane</keyword>